<feature type="region of interest" description="Disordered" evidence="4">
    <location>
        <begin position="1"/>
        <end position="27"/>
    </location>
</feature>
<dbReference type="Proteomes" id="UP000306102">
    <property type="component" value="Unassembled WGS sequence"/>
</dbReference>
<evidence type="ECO:0000256" key="3">
    <source>
        <dbReference type="RuleBase" id="RU000363"/>
    </source>
</evidence>
<dbReference type="Gene3D" id="3.40.50.720">
    <property type="entry name" value="NAD(P)-binding Rossmann-like Domain"/>
    <property type="match status" value="1"/>
</dbReference>
<keyword evidence="6" id="KW-1185">Reference proteome</keyword>
<evidence type="ECO:0000256" key="2">
    <source>
        <dbReference type="ARBA" id="ARBA00023002"/>
    </source>
</evidence>
<dbReference type="GO" id="GO:0016491">
    <property type="term" value="F:oxidoreductase activity"/>
    <property type="evidence" value="ECO:0007669"/>
    <property type="project" value="UniProtKB-KW"/>
</dbReference>
<dbReference type="SUPFAM" id="SSF51735">
    <property type="entry name" value="NAD(P)-binding Rossmann-fold domains"/>
    <property type="match status" value="1"/>
</dbReference>
<comment type="caution">
    <text evidence="5">The sequence shown here is derived from an EMBL/GenBank/DDBJ whole genome shotgun (WGS) entry which is preliminary data.</text>
</comment>
<dbReference type="PANTHER" id="PTHR24320:SF200">
    <property type="entry name" value="DEHYDROGENASE_REDUCTASE SDR FAMILY MEMBER FEY"/>
    <property type="match status" value="1"/>
</dbReference>
<reference evidence="5 6" key="1">
    <citation type="journal article" date="2018" name="Proc. Natl. Acad. Sci. U.S.A.">
        <title>Draft genome sequence of Camellia sinensis var. sinensis provides insights into the evolution of the tea genome and tea quality.</title>
        <authorList>
            <person name="Wei C."/>
            <person name="Yang H."/>
            <person name="Wang S."/>
            <person name="Zhao J."/>
            <person name="Liu C."/>
            <person name="Gao L."/>
            <person name="Xia E."/>
            <person name="Lu Y."/>
            <person name="Tai Y."/>
            <person name="She G."/>
            <person name="Sun J."/>
            <person name="Cao H."/>
            <person name="Tong W."/>
            <person name="Gao Q."/>
            <person name="Li Y."/>
            <person name="Deng W."/>
            <person name="Jiang X."/>
            <person name="Wang W."/>
            <person name="Chen Q."/>
            <person name="Zhang S."/>
            <person name="Li H."/>
            <person name="Wu J."/>
            <person name="Wang P."/>
            <person name="Li P."/>
            <person name="Shi C."/>
            <person name="Zheng F."/>
            <person name="Jian J."/>
            <person name="Huang B."/>
            <person name="Shan D."/>
            <person name="Shi M."/>
            <person name="Fang C."/>
            <person name="Yue Y."/>
            <person name="Li F."/>
            <person name="Li D."/>
            <person name="Wei S."/>
            <person name="Han B."/>
            <person name="Jiang C."/>
            <person name="Yin Y."/>
            <person name="Xia T."/>
            <person name="Zhang Z."/>
            <person name="Bennetzen J.L."/>
            <person name="Zhao S."/>
            <person name="Wan X."/>
        </authorList>
    </citation>
    <scope>NUCLEOTIDE SEQUENCE [LARGE SCALE GENOMIC DNA]</scope>
    <source>
        <strain evidence="6">cv. Shuchazao</strain>
        <tissue evidence="5">Leaf</tissue>
    </source>
</reference>
<feature type="compositionally biased region" description="Basic and acidic residues" evidence="4">
    <location>
        <begin position="9"/>
        <end position="26"/>
    </location>
</feature>
<accession>A0A4S4E3M9</accession>
<dbReference type="PRINTS" id="PR00081">
    <property type="entry name" value="GDHRDH"/>
</dbReference>
<dbReference type="STRING" id="542762.A0A4S4E3M9"/>
<protein>
    <submittedName>
        <fullName evidence="5">Uncharacterized protein</fullName>
    </submittedName>
</protein>
<dbReference type="AlphaFoldDB" id="A0A4S4E3M9"/>
<evidence type="ECO:0000313" key="6">
    <source>
        <dbReference type="Proteomes" id="UP000306102"/>
    </source>
</evidence>
<organism evidence="5 6">
    <name type="scientific">Camellia sinensis var. sinensis</name>
    <name type="common">China tea</name>
    <dbReference type="NCBI Taxonomy" id="542762"/>
    <lineage>
        <taxon>Eukaryota</taxon>
        <taxon>Viridiplantae</taxon>
        <taxon>Streptophyta</taxon>
        <taxon>Embryophyta</taxon>
        <taxon>Tracheophyta</taxon>
        <taxon>Spermatophyta</taxon>
        <taxon>Magnoliopsida</taxon>
        <taxon>eudicotyledons</taxon>
        <taxon>Gunneridae</taxon>
        <taxon>Pentapetalae</taxon>
        <taxon>asterids</taxon>
        <taxon>Ericales</taxon>
        <taxon>Theaceae</taxon>
        <taxon>Camellia</taxon>
    </lineage>
</organism>
<keyword evidence="2" id="KW-0560">Oxidoreductase</keyword>
<proteinExistence type="inferred from homology"/>
<evidence type="ECO:0000256" key="4">
    <source>
        <dbReference type="SAM" id="MobiDB-lite"/>
    </source>
</evidence>
<evidence type="ECO:0000256" key="1">
    <source>
        <dbReference type="ARBA" id="ARBA00006484"/>
    </source>
</evidence>
<name>A0A4S4E3M9_CAMSN</name>
<dbReference type="EMBL" id="SDRB02008080">
    <property type="protein sequence ID" value="THG10064.1"/>
    <property type="molecule type" value="Genomic_DNA"/>
</dbReference>
<dbReference type="PANTHER" id="PTHR24320">
    <property type="entry name" value="RETINOL DEHYDROGENASE"/>
    <property type="match status" value="1"/>
</dbReference>
<evidence type="ECO:0000313" key="5">
    <source>
        <dbReference type="EMBL" id="THG10064.1"/>
    </source>
</evidence>
<dbReference type="InterPro" id="IPR002347">
    <property type="entry name" value="SDR_fam"/>
</dbReference>
<dbReference type="PRINTS" id="PR00080">
    <property type="entry name" value="SDRFAMILY"/>
</dbReference>
<dbReference type="InterPro" id="IPR036291">
    <property type="entry name" value="NAD(P)-bd_dom_sf"/>
</dbReference>
<sequence length="421" mass="46456">MASTSESAFSREGKGEGKGEGEGEKVVKKKKEGLGWMEWVRGWLYLAYEMLFQRIMASHLQNPMPLPPLHDLTCIITGSTSGIGLQIARQLAESGAHVVMAVRNTKAAHELIRKWQEEWSGMGLPLNIEVMELDLLSLDSVVKFAEAWNARSGLLHVLINNAGIFSIGEPQKFSKDGYEEHMQVNHLAPALLSVLLLPSLIRGSPSRIINVNSIMHYVGFVDTEDMNVVSGKRKYTSLVGYSSSKLAQVMFSSILHKRLPAEAGISVVCVSPGIVQTNVTESGGIPFPSRAVPFILVDVLPQLDHLMGFLARDLPKIVQAAYRLIPYFIFSAQEGSRSALFAATDPQVPEYCEMLKADEWPVCAFLSEDCRPTNPSEEAHNLETSYKVWEKTLDMIGLPLDAVETLVQGDEVKCRYGAHEG</sequence>
<dbReference type="Pfam" id="PF00106">
    <property type="entry name" value="adh_short"/>
    <property type="match status" value="2"/>
</dbReference>
<gene>
    <name evidence="5" type="ORF">TEA_028135</name>
</gene>
<comment type="similarity">
    <text evidence="1 3">Belongs to the short-chain dehydrogenases/reductases (SDR) family.</text>
</comment>